<accession>A0ABD5W490</accession>
<sequence length="85" mass="9270">MSPLLGRDALGRDHPQESFEQRECRQPDDTAEQQLVVFGMGVCRRRRFLDGVLPVIAFAGGGSPCPRVADRPLLPSPSCVPHSGQ</sequence>
<keyword evidence="3" id="KW-1185">Reference proteome</keyword>
<gene>
    <name evidence="2" type="ORF">ACFQQG_16880</name>
</gene>
<proteinExistence type="predicted"/>
<evidence type="ECO:0000313" key="3">
    <source>
        <dbReference type="Proteomes" id="UP001596445"/>
    </source>
</evidence>
<dbReference type="EMBL" id="JBHSZI010000001">
    <property type="protein sequence ID" value="MFC7059549.1"/>
    <property type="molecule type" value="Genomic_DNA"/>
</dbReference>
<protein>
    <submittedName>
        <fullName evidence="2">Uncharacterized protein</fullName>
    </submittedName>
</protein>
<feature type="region of interest" description="Disordered" evidence="1">
    <location>
        <begin position="1"/>
        <end position="28"/>
    </location>
</feature>
<comment type="caution">
    <text evidence="2">The sequence shown here is derived from an EMBL/GenBank/DDBJ whole genome shotgun (WGS) entry which is preliminary data.</text>
</comment>
<reference evidence="2 3" key="1">
    <citation type="journal article" date="2019" name="Int. J. Syst. Evol. Microbiol.">
        <title>The Global Catalogue of Microorganisms (GCM) 10K type strain sequencing project: providing services to taxonomists for standard genome sequencing and annotation.</title>
        <authorList>
            <consortium name="The Broad Institute Genomics Platform"/>
            <consortium name="The Broad Institute Genome Sequencing Center for Infectious Disease"/>
            <person name="Wu L."/>
            <person name="Ma J."/>
        </authorList>
    </citation>
    <scope>NUCLEOTIDE SEQUENCE [LARGE SCALE GENOMIC DNA]</scope>
    <source>
        <strain evidence="2 3">JCM 30072</strain>
    </source>
</reference>
<name>A0ABD5W490_9EURY</name>
<dbReference type="Proteomes" id="UP001596445">
    <property type="component" value="Unassembled WGS sequence"/>
</dbReference>
<evidence type="ECO:0000313" key="2">
    <source>
        <dbReference type="EMBL" id="MFC7059549.1"/>
    </source>
</evidence>
<dbReference type="RefSeq" id="WP_382187053.1">
    <property type="nucleotide sequence ID" value="NZ_JBHSZI010000001.1"/>
</dbReference>
<feature type="compositionally biased region" description="Basic and acidic residues" evidence="1">
    <location>
        <begin position="9"/>
        <end position="28"/>
    </location>
</feature>
<evidence type="ECO:0000256" key="1">
    <source>
        <dbReference type="SAM" id="MobiDB-lite"/>
    </source>
</evidence>
<organism evidence="2 3">
    <name type="scientific">Halovenus salina</name>
    <dbReference type="NCBI Taxonomy" id="1510225"/>
    <lineage>
        <taxon>Archaea</taxon>
        <taxon>Methanobacteriati</taxon>
        <taxon>Methanobacteriota</taxon>
        <taxon>Stenosarchaea group</taxon>
        <taxon>Halobacteria</taxon>
        <taxon>Halobacteriales</taxon>
        <taxon>Haloarculaceae</taxon>
        <taxon>Halovenus</taxon>
    </lineage>
</organism>
<dbReference type="AlphaFoldDB" id="A0ABD5W490"/>